<feature type="compositionally biased region" description="Basic residues" evidence="1">
    <location>
        <begin position="152"/>
        <end position="174"/>
    </location>
</feature>
<proteinExistence type="predicted"/>
<gene>
    <name evidence="2" type="ORF">CLV68_2270</name>
</gene>
<dbReference type="Proteomes" id="UP000282454">
    <property type="component" value="Unassembled WGS sequence"/>
</dbReference>
<protein>
    <submittedName>
        <fullName evidence="2">Uncharacterized protein</fullName>
    </submittedName>
</protein>
<name>A0A421BBJ9_9PSEU</name>
<reference evidence="2 3" key="1">
    <citation type="submission" date="2018-10" db="EMBL/GenBank/DDBJ databases">
        <title>Genomic Encyclopedia of Archaeal and Bacterial Type Strains, Phase II (KMG-II): from individual species to whole genera.</title>
        <authorList>
            <person name="Goeker M."/>
        </authorList>
    </citation>
    <scope>NUCLEOTIDE SEQUENCE [LARGE SCALE GENOMIC DNA]</scope>
    <source>
        <strain evidence="2 3">DSM 45657</strain>
    </source>
</reference>
<evidence type="ECO:0000256" key="1">
    <source>
        <dbReference type="SAM" id="MobiDB-lite"/>
    </source>
</evidence>
<feature type="compositionally biased region" description="Basic residues" evidence="1">
    <location>
        <begin position="59"/>
        <end position="69"/>
    </location>
</feature>
<feature type="region of interest" description="Disordered" evidence="1">
    <location>
        <begin position="24"/>
        <end position="78"/>
    </location>
</feature>
<feature type="compositionally biased region" description="Basic and acidic residues" evidence="1">
    <location>
        <begin position="36"/>
        <end position="52"/>
    </location>
</feature>
<accession>A0A421BBJ9</accession>
<evidence type="ECO:0000313" key="3">
    <source>
        <dbReference type="Proteomes" id="UP000282454"/>
    </source>
</evidence>
<dbReference type="EMBL" id="RCDD01000001">
    <property type="protein sequence ID" value="RLK61729.1"/>
    <property type="molecule type" value="Genomic_DNA"/>
</dbReference>
<feature type="compositionally biased region" description="Polar residues" evidence="1">
    <location>
        <begin position="277"/>
        <end position="286"/>
    </location>
</feature>
<dbReference type="AlphaFoldDB" id="A0A421BBJ9"/>
<evidence type="ECO:0000313" key="2">
    <source>
        <dbReference type="EMBL" id="RLK61729.1"/>
    </source>
</evidence>
<keyword evidence="3" id="KW-1185">Reference proteome</keyword>
<sequence>MCHVLDGLLGSPVRPRPRALRTKVSVHQSHSAPPSRDCRACARSPHTLDSRARSAYRTAHPRPPNRHPRTAPSQQLIPRLPQLRVCHILDGLPGSPVGLRPRALRIGIPTQHSHSTPHPATAAHAPDHHTHSTAELGPPIRPHPRAPQNHTPARRPVPRLPRLRVCPRPRRPARVHLSGRTLAPSESASPHGTPTRRPVPRHPHLRVRPPTKSSTARPVRVSGRTPSHPARPRALRIGGSARRSFSASHPATAAPTRVPTHHTHSTACSVPAKRATPATSVTTTRR</sequence>
<comment type="caution">
    <text evidence="2">The sequence shown here is derived from an EMBL/GenBank/DDBJ whole genome shotgun (WGS) entry which is preliminary data.</text>
</comment>
<feature type="region of interest" description="Disordered" evidence="1">
    <location>
        <begin position="109"/>
        <end position="286"/>
    </location>
</feature>
<feature type="compositionally biased region" description="Basic residues" evidence="1">
    <location>
        <begin position="198"/>
        <end position="209"/>
    </location>
</feature>
<feature type="compositionally biased region" description="Low complexity" evidence="1">
    <location>
        <begin position="112"/>
        <end position="124"/>
    </location>
</feature>
<organism evidence="2 3">
    <name type="scientific">Actinokineospora cianjurensis</name>
    <dbReference type="NCBI Taxonomy" id="585224"/>
    <lineage>
        <taxon>Bacteria</taxon>
        <taxon>Bacillati</taxon>
        <taxon>Actinomycetota</taxon>
        <taxon>Actinomycetes</taxon>
        <taxon>Pseudonocardiales</taxon>
        <taxon>Pseudonocardiaceae</taxon>
        <taxon>Actinokineospora</taxon>
    </lineage>
</organism>